<protein>
    <submittedName>
        <fullName evidence="4">Gfo/Idh/MocA family oxidoreductase</fullName>
    </submittedName>
</protein>
<dbReference type="Pfam" id="PF22725">
    <property type="entry name" value="GFO_IDH_MocA_C3"/>
    <property type="match status" value="1"/>
</dbReference>
<gene>
    <name evidence="4" type="ORF">NP095_03165</name>
</gene>
<dbReference type="PANTHER" id="PTHR43818">
    <property type="entry name" value="BCDNA.GH03377"/>
    <property type="match status" value="1"/>
</dbReference>
<evidence type="ECO:0000259" key="2">
    <source>
        <dbReference type="Pfam" id="PF01408"/>
    </source>
</evidence>
<evidence type="ECO:0000313" key="5">
    <source>
        <dbReference type="Proteomes" id="UP001315860"/>
    </source>
</evidence>
<dbReference type="InterPro" id="IPR050463">
    <property type="entry name" value="Gfo/Idh/MocA_oxidrdct_glycsds"/>
</dbReference>
<feature type="domain" description="Gfo/Idh/MocA-like oxidoreductase N-terminal" evidence="2">
    <location>
        <begin position="3"/>
        <end position="120"/>
    </location>
</feature>
<dbReference type="InterPro" id="IPR000683">
    <property type="entry name" value="Gfo/Idh/MocA-like_OxRdtase_N"/>
</dbReference>
<keyword evidence="5" id="KW-1185">Reference proteome</keyword>
<keyword evidence="1" id="KW-0560">Oxidoreductase</keyword>
<dbReference type="EMBL" id="CP101990">
    <property type="protein sequence ID" value="UUI69121.1"/>
    <property type="molecule type" value="Genomic_DNA"/>
</dbReference>
<evidence type="ECO:0000313" key="4">
    <source>
        <dbReference type="EMBL" id="UUI69121.1"/>
    </source>
</evidence>
<feature type="domain" description="GFO/IDH/MocA-like oxidoreductase" evidence="3">
    <location>
        <begin position="128"/>
        <end position="251"/>
    </location>
</feature>
<organism evidence="4 5">
    <name type="scientific">Aeromicrobium duanguangcaii</name>
    <dbReference type="NCBI Taxonomy" id="2968086"/>
    <lineage>
        <taxon>Bacteria</taxon>
        <taxon>Bacillati</taxon>
        <taxon>Actinomycetota</taxon>
        <taxon>Actinomycetes</taxon>
        <taxon>Propionibacteriales</taxon>
        <taxon>Nocardioidaceae</taxon>
        <taxon>Aeromicrobium</taxon>
    </lineage>
</organism>
<dbReference type="Gene3D" id="3.40.50.720">
    <property type="entry name" value="NAD(P)-binding Rossmann-like Domain"/>
    <property type="match status" value="1"/>
</dbReference>
<reference evidence="4 5" key="1">
    <citation type="submission" date="2022-07" db="EMBL/GenBank/DDBJ databases">
        <title>Novel species in genus Aeromicrobium.</title>
        <authorList>
            <person name="Ye L."/>
        </authorList>
    </citation>
    <scope>NUCLEOTIDE SEQUENCE [LARGE SCALE GENOMIC DNA]</scope>
    <source>
        <strain evidence="5">zg-Y50</strain>
    </source>
</reference>
<dbReference type="SUPFAM" id="SSF51735">
    <property type="entry name" value="NAD(P)-binding Rossmann-fold domains"/>
    <property type="match status" value="1"/>
</dbReference>
<dbReference type="InterPro" id="IPR055170">
    <property type="entry name" value="GFO_IDH_MocA-like_dom"/>
</dbReference>
<dbReference type="InterPro" id="IPR036291">
    <property type="entry name" value="NAD(P)-bd_dom_sf"/>
</dbReference>
<dbReference type="Proteomes" id="UP001315860">
    <property type="component" value="Chromosome"/>
</dbReference>
<sequence length="367" mass="39880">MTRIGVVGAGKMGISHLSILGAHPDVEIAGVCDQSGYVLSVLGKYSGFPTYSTVDEMIESAQLDAVVLATPTRSHAPLVRQCAEAGLHVFCEKPFTTEASESLALAELFRERGLVGQVGYHNRFVAAFQEVKSILDAGLLGRVTHVLAESYGPVVLKPQGSTWRTQKSEGGGALYDYAAHPLNLLNWYFGDVTRSAGSVLGQVFSRQTDDEVYSNLWFGDGTTAHLSVNWSDESQRKMTTKFTIWGTGGRLNADRQEVQLYLRAGAPTGSGYQEGWNVRYTTELSEPVEFYLRGEEYSAQLDAWVRRIGEGAVAGENDFASAAATDVAIQALLRPEGAGDDAAALAPVNGAAAPRWWARWRRRKAIR</sequence>
<dbReference type="PANTHER" id="PTHR43818:SF11">
    <property type="entry name" value="BCDNA.GH03377"/>
    <property type="match status" value="1"/>
</dbReference>
<dbReference type="SUPFAM" id="SSF55347">
    <property type="entry name" value="Glyceraldehyde-3-phosphate dehydrogenase-like, C-terminal domain"/>
    <property type="match status" value="1"/>
</dbReference>
<dbReference type="Pfam" id="PF01408">
    <property type="entry name" value="GFO_IDH_MocA"/>
    <property type="match status" value="1"/>
</dbReference>
<dbReference type="Gene3D" id="3.30.360.10">
    <property type="entry name" value="Dihydrodipicolinate Reductase, domain 2"/>
    <property type="match status" value="1"/>
</dbReference>
<proteinExistence type="predicted"/>
<evidence type="ECO:0000259" key="3">
    <source>
        <dbReference type="Pfam" id="PF22725"/>
    </source>
</evidence>
<evidence type="ECO:0000256" key="1">
    <source>
        <dbReference type="ARBA" id="ARBA00023002"/>
    </source>
</evidence>
<accession>A0ABY5KF82</accession>
<name>A0ABY5KF82_9ACTN</name>
<dbReference type="RefSeq" id="WP_232419602.1">
    <property type="nucleotide sequence ID" value="NZ_CP101990.1"/>
</dbReference>